<protein>
    <submittedName>
        <fullName evidence="5">Glutathione-dependent formaldehyde-activating enzyme</fullName>
    </submittedName>
</protein>
<evidence type="ECO:0000256" key="3">
    <source>
        <dbReference type="ARBA" id="ARBA00022833"/>
    </source>
</evidence>
<keyword evidence="3" id="KW-0862">Zinc</keyword>
<dbReference type="InterPro" id="IPR052355">
    <property type="entry name" value="CENP-V-like"/>
</dbReference>
<reference evidence="5" key="1">
    <citation type="submission" date="2021-05" db="EMBL/GenBank/DDBJ databases">
        <title>Comparative genomics of three Colletotrichum scovillei strains and genetic complementation revealed genes involved fungal growth and virulence on chili pepper.</title>
        <authorList>
            <person name="Hsieh D.-K."/>
            <person name="Chuang S.-C."/>
            <person name="Chen C.-Y."/>
            <person name="Chao Y.-T."/>
            <person name="Lu M.-Y.J."/>
            <person name="Lee M.-H."/>
            <person name="Shih M.-C."/>
        </authorList>
    </citation>
    <scope>NUCLEOTIDE SEQUENCE</scope>
    <source>
        <strain evidence="5">Coll-153</strain>
    </source>
</reference>
<evidence type="ECO:0000256" key="1">
    <source>
        <dbReference type="ARBA" id="ARBA00005495"/>
    </source>
</evidence>
<dbReference type="SUPFAM" id="SSF51316">
    <property type="entry name" value="Mss4-like"/>
    <property type="match status" value="2"/>
</dbReference>
<dbReference type="GO" id="GO:0016846">
    <property type="term" value="F:carbon-sulfur lyase activity"/>
    <property type="evidence" value="ECO:0007669"/>
    <property type="project" value="InterPro"/>
</dbReference>
<dbReference type="InterPro" id="IPR006913">
    <property type="entry name" value="CENP-V/GFA"/>
</dbReference>
<keyword evidence="6" id="KW-1185">Reference proteome</keyword>
<dbReference type="PANTHER" id="PTHR28620:SF1">
    <property type="entry name" value="CENP-V_GFA DOMAIN-CONTAINING PROTEIN"/>
    <property type="match status" value="1"/>
</dbReference>
<evidence type="ECO:0000259" key="4">
    <source>
        <dbReference type="PROSITE" id="PS51891"/>
    </source>
</evidence>
<proteinExistence type="inferred from homology"/>
<dbReference type="Proteomes" id="UP000699042">
    <property type="component" value="Unassembled WGS sequence"/>
</dbReference>
<name>A0A9P7QVL3_9PEZI</name>
<dbReference type="PROSITE" id="PS51891">
    <property type="entry name" value="CENP_V_GFA"/>
    <property type="match status" value="2"/>
</dbReference>
<dbReference type="EMBL" id="JAESDN010000013">
    <property type="protein sequence ID" value="KAG7042337.1"/>
    <property type="molecule type" value="Genomic_DNA"/>
</dbReference>
<dbReference type="PANTHER" id="PTHR28620">
    <property type="entry name" value="CENTROMERE PROTEIN V"/>
    <property type="match status" value="1"/>
</dbReference>
<feature type="domain" description="CENP-V/GFA" evidence="4">
    <location>
        <begin position="11"/>
        <end position="118"/>
    </location>
</feature>
<comment type="caution">
    <text evidence="5">The sequence shown here is derived from an EMBL/GenBank/DDBJ whole genome shotgun (WGS) entry which is preliminary data.</text>
</comment>
<accession>A0A9P7QVL3</accession>
<dbReference type="Gene3D" id="2.170.150.70">
    <property type="match status" value="2"/>
</dbReference>
<gene>
    <name evidence="5" type="ORF">JMJ77_010437</name>
</gene>
<sequence length="291" mass="32430">MDEPHELTQSMRGNCHCTAVVYLVHFSEPSIATQCGCSLCIKKANLWLYTCRDDVTFVKGDEGSLTSYTFGAEGATYKFCGLCATSVMEIGPSGTQIAFNARTFQTIDIENLKLEQSDCAGHSSSQDCSISRAAEPTPLLGSLKLYTGGCHCGALTLRLRSETLDKDYKGLVLECNCRVCEMNGYIWVYPQDESVDLIGEEKDIGRYKFSHHILWKSFCKICGVFLTNNHNILTKEEHDALSENAKFWHNKSKGGTPVNVRVLDGIELEHLRQISVKFDGKNVHQPPYSHP</sequence>
<evidence type="ECO:0000256" key="2">
    <source>
        <dbReference type="ARBA" id="ARBA00022723"/>
    </source>
</evidence>
<organism evidence="5 6">
    <name type="scientific">Colletotrichum scovillei</name>
    <dbReference type="NCBI Taxonomy" id="1209932"/>
    <lineage>
        <taxon>Eukaryota</taxon>
        <taxon>Fungi</taxon>
        <taxon>Dikarya</taxon>
        <taxon>Ascomycota</taxon>
        <taxon>Pezizomycotina</taxon>
        <taxon>Sordariomycetes</taxon>
        <taxon>Hypocreomycetidae</taxon>
        <taxon>Glomerellales</taxon>
        <taxon>Glomerellaceae</taxon>
        <taxon>Colletotrichum</taxon>
        <taxon>Colletotrichum acutatum species complex</taxon>
    </lineage>
</organism>
<dbReference type="AlphaFoldDB" id="A0A9P7QVL3"/>
<comment type="similarity">
    <text evidence="1">Belongs to the Gfa family.</text>
</comment>
<evidence type="ECO:0000313" key="6">
    <source>
        <dbReference type="Proteomes" id="UP000699042"/>
    </source>
</evidence>
<feature type="domain" description="CENP-V/GFA" evidence="4">
    <location>
        <begin position="146"/>
        <end position="289"/>
    </location>
</feature>
<keyword evidence="2" id="KW-0479">Metal-binding</keyword>
<evidence type="ECO:0000313" key="5">
    <source>
        <dbReference type="EMBL" id="KAG7042337.1"/>
    </source>
</evidence>
<dbReference type="InterPro" id="IPR011057">
    <property type="entry name" value="Mss4-like_sf"/>
</dbReference>
<dbReference type="GO" id="GO:0046872">
    <property type="term" value="F:metal ion binding"/>
    <property type="evidence" value="ECO:0007669"/>
    <property type="project" value="UniProtKB-KW"/>
</dbReference>
<dbReference type="Pfam" id="PF04828">
    <property type="entry name" value="GFA"/>
    <property type="match status" value="1"/>
</dbReference>